<organism evidence="1">
    <name type="scientific">marine sediment metagenome</name>
    <dbReference type="NCBI Taxonomy" id="412755"/>
    <lineage>
        <taxon>unclassified sequences</taxon>
        <taxon>metagenomes</taxon>
        <taxon>ecological metagenomes</taxon>
    </lineage>
</organism>
<dbReference type="Gene3D" id="2.70.98.70">
    <property type="match status" value="1"/>
</dbReference>
<feature type="non-terminal residue" evidence="1">
    <location>
        <position position="1"/>
    </location>
</feature>
<dbReference type="EMBL" id="BARS01041448">
    <property type="protein sequence ID" value="GAG32326.1"/>
    <property type="molecule type" value="Genomic_DNA"/>
</dbReference>
<reference evidence="1" key="1">
    <citation type="journal article" date="2014" name="Front. Microbiol.">
        <title>High frequency of phylogenetically diverse reductive dehalogenase-homologous genes in deep subseafloor sedimentary metagenomes.</title>
        <authorList>
            <person name="Kawai M."/>
            <person name="Futagami T."/>
            <person name="Toyoda A."/>
            <person name="Takaki Y."/>
            <person name="Nishi S."/>
            <person name="Hori S."/>
            <person name="Arai W."/>
            <person name="Tsubouchi T."/>
            <person name="Morono Y."/>
            <person name="Uchiyama I."/>
            <person name="Ito T."/>
            <person name="Fujiyama A."/>
            <person name="Inagaki F."/>
            <person name="Takami H."/>
        </authorList>
    </citation>
    <scope>NUCLEOTIDE SEQUENCE</scope>
    <source>
        <strain evidence="1">Expedition CK06-06</strain>
    </source>
</reference>
<comment type="caution">
    <text evidence="1">The sequence shown here is derived from an EMBL/GenBank/DDBJ whole genome shotgun (WGS) entry which is preliminary data.</text>
</comment>
<protein>
    <submittedName>
        <fullName evidence="1">Uncharacterized protein</fullName>
    </submittedName>
</protein>
<sequence>EHGYALLTSRTGGGYWESGSAGRGAGVVAVLTGDLSGIHHHTDSLGLQVFAAGRLWTEDVESRAVEGHPFSAPIQRAFNLTVLAHNTVMVDRQDQRRIDRPLVVTEFKELPSCRTVTMADRQGRVYDGVLMMRSIAVTPDYCLDLYQVRSDVERTYDWLVHPRSDGPARCDLDFSQAPPSGEGELSWAALRNVASAAVDAGGVTLSWTQDGVVFRLDVATGLAATVLRAEWPVASDWSEGGREMFAYRVRCR</sequence>
<feature type="non-terminal residue" evidence="1">
    <location>
        <position position="252"/>
    </location>
</feature>
<name>X0Y630_9ZZZZ</name>
<gene>
    <name evidence="1" type="ORF">S01H1_63034</name>
</gene>
<proteinExistence type="predicted"/>
<dbReference type="AlphaFoldDB" id="X0Y630"/>
<accession>X0Y630</accession>
<evidence type="ECO:0000313" key="1">
    <source>
        <dbReference type="EMBL" id="GAG32326.1"/>
    </source>
</evidence>